<dbReference type="Pfam" id="PF13391">
    <property type="entry name" value="HNH_2"/>
    <property type="match status" value="1"/>
</dbReference>
<accession>A0A4Y9XXY9</accession>
<feature type="region of interest" description="Disordered" evidence="1">
    <location>
        <begin position="403"/>
        <end position="507"/>
    </location>
</feature>
<dbReference type="STRING" id="205917.A0A4Y9XXY9"/>
<comment type="caution">
    <text evidence="3">The sequence shown here is derived from an EMBL/GenBank/DDBJ whole genome shotgun (WGS) entry which is preliminary data.</text>
</comment>
<evidence type="ECO:0000313" key="4">
    <source>
        <dbReference type="Proteomes" id="UP000298327"/>
    </source>
</evidence>
<protein>
    <recommendedName>
        <fullName evidence="2">HNH nuclease domain-containing protein</fullName>
    </recommendedName>
</protein>
<dbReference type="OrthoDB" id="2104739at2759"/>
<organism evidence="3 4">
    <name type="scientific">Dentipellis fragilis</name>
    <dbReference type="NCBI Taxonomy" id="205917"/>
    <lineage>
        <taxon>Eukaryota</taxon>
        <taxon>Fungi</taxon>
        <taxon>Dikarya</taxon>
        <taxon>Basidiomycota</taxon>
        <taxon>Agaricomycotina</taxon>
        <taxon>Agaricomycetes</taxon>
        <taxon>Russulales</taxon>
        <taxon>Hericiaceae</taxon>
        <taxon>Dentipellis</taxon>
    </lineage>
</organism>
<feature type="domain" description="HNH nuclease" evidence="2">
    <location>
        <begin position="215"/>
        <end position="285"/>
    </location>
</feature>
<gene>
    <name evidence="3" type="ORF">EVG20_g9437</name>
</gene>
<dbReference type="AlphaFoldDB" id="A0A4Y9XXY9"/>
<sequence length="507" mass="56800">MNNEDIGDPKPLSKCRFEHYDPSIVSAFNQCVIAEKQVTQKLNAQLTEDAKKLFLRDLYHIRLAGYSLVYGVSDAHIAAVTKSILSEADISSLGAFYDQYFIRAFRHVKCRTPQPSVHPSRPSFDRVQEALRLVNDPHALLPYPKNHGQAKEYVRITRPPVLSQTSQRSLQALHRDGHRCMISKKIDIEYWKSLTAEQEKTEEESAGFNGLCNTNCCHIFPELTLTNTNHDHENKLEYAANAWHLLETLGFPSIRTELSGEKIHSLTNILTLEPTLHTQFDGLQLWFEPTSTPNCYNIGTTPKLKALISPEQSTSAVTFQTPDATRFPLPSRTYLQLHAACCKIAHMAGAAEYFSLLEDDDQHDPYAPVPAGALMARLLDLGAVLAHLVILEDLNANPYFALDQNTPRYRGRDSVRKRARHTPPIPARDPPAASSRSRSQPPAIDVDVDGEYSTEYQEAESTAMARRGTVGHSKPRNTAYHRDVDVDVQVPAPLPGPYGPAYRDTQL</sequence>
<proteinExistence type="predicted"/>
<evidence type="ECO:0000259" key="2">
    <source>
        <dbReference type="Pfam" id="PF13391"/>
    </source>
</evidence>
<dbReference type="EMBL" id="SEOQ01000951">
    <property type="protein sequence ID" value="TFY55124.1"/>
    <property type="molecule type" value="Genomic_DNA"/>
</dbReference>
<feature type="compositionally biased region" description="Low complexity" evidence="1">
    <location>
        <begin position="430"/>
        <end position="443"/>
    </location>
</feature>
<name>A0A4Y9XXY9_9AGAM</name>
<reference evidence="3 4" key="1">
    <citation type="submission" date="2019-02" db="EMBL/GenBank/DDBJ databases">
        <title>Genome sequencing of the rare red list fungi Dentipellis fragilis.</title>
        <authorList>
            <person name="Buettner E."/>
            <person name="Kellner H."/>
        </authorList>
    </citation>
    <scope>NUCLEOTIDE SEQUENCE [LARGE SCALE GENOMIC DNA]</scope>
    <source>
        <strain evidence="3 4">DSM 105465</strain>
    </source>
</reference>
<dbReference type="Proteomes" id="UP000298327">
    <property type="component" value="Unassembled WGS sequence"/>
</dbReference>
<evidence type="ECO:0000313" key="3">
    <source>
        <dbReference type="EMBL" id="TFY55124.1"/>
    </source>
</evidence>
<evidence type="ECO:0000256" key="1">
    <source>
        <dbReference type="SAM" id="MobiDB-lite"/>
    </source>
</evidence>
<dbReference type="InterPro" id="IPR003615">
    <property type="entry name" value="HNH_nuc"/>
</dbReference>
<keyword evidence="4" id="KW-1185">Reference proteome</keyword>